<dbReference type="STRING" id="337451.A0A3S3N9L8"/>
<dbReference type="PANTHER" id="PTHR11439">
    <property type="entry name" value="GAG-POL-RELATED RETROTRANSPOSON"/>
    <property type="match status" value="1"/>
</dbReference>
<reference evidence="1 2" key="1">
    <citation type="journal article" date="2019" name="Nat. Plants">
        <title>Stout camphor tree genome fills gaps in understanding of flowering plant genome evolution.</title>
        <authorList>
            <person name="Chaw S.M."/>
            <person name="Liu Y.C."/>
            <person name="Wu Y.W."/>
            <person name="Wang H.Y."/>
            <person name="Lin C.I."/>
            <person name="Wu C.S."/>
            <person name="Ke H.M."/>
            <person name="Chang L.Y."/>
            <person name="Hsu C.Y."/>
            <person name="Yang H.T."/>
            <person name="Sudianto E."/>
            <person name="Hsu M.H."/>
            <person name="Wu K.P."/>
            <person name="Wang L.N."/>
            <person name="Leebens-Mack J.H."/>
            <person name="Tsai I.J."/>
        </authorList>
    </citation>
    <scope>NUCLEOTIDE SEQUENCE [LARGE SCALE GENOMIC DNA]</scope>
    <source>
        <strain evidence="2">cv. Chaw 1501</strain>
        <tissue evidence="1">Young leaves</tissue>
    </source>
</reference>
<gene>
    <name evidence="1" type="ORF">CKAN_02439200</name>
</gene>
<dbReference type="PANTHER" id="PTHR11439:SF450">
    <property type="entry name" value="REVERSE TRANSCRIPTASE TY1_COPIA-TYPE DOMAIN-CONTAINING PROTEIN"/>
    <property type="match status" value="1"/>
</dbReference>
<accession>A0A3S3N9L8</accession>
<sequence length="145" mass="16276">MDESTSTLVDHTLYRSIAGVLQCLTLTRPYLAFAVNQACQHMHRPAGHHFTALKCILRYMKGSLLFGLHIQRDVFNLLHFRMQTEQGIILIVASLQASMFTLAQLLSPALDIQTPNNYCKILEQLGKAQEATNKKKKTPLSLSPP</sequence>
<name>A0A3S3N9L8_9MAGN</name>
<dbReference type="EMBL" id="QPKB01000011">
    <property type="protein sequence ID" value="RWR95068.1"/>
    <property type="molecule type" value="Genomic_DNA"/>
</dbReference>
<dbReference type="OrthoDB" id="1931513at2759"/>
<evidence type="ECO:0000313" key="2">
    <source>
        <dbReference type="Proteomes" id="UP000283530"/>
    </source>
</evidence>
<protein>
    <submittedName>
        <fullName evidence="1">Retrovirus-related Pol polyprotein from transposon TNT 1-94</fullName>
    </submittedName>
</protein>
<dbReference type="AlphaFoldDB" id="A0A3S3N9L8"/>
<evidence type="ECO:0000313" key="1">
    <source>
        <dbReference type="EMBL" id="RWR95068.1"/>
    </source>
</evidence>
<keyword evidence="2" id="KW-1185">Reference proteome</keyword>
<organism evidence="1 2">
    <name type="scientific">Cinnamomum micranthum f. kanehirae</name>
    <dbReference type="NCBI Taxonomy" id="337451"/>
    <lineage>
        <taxon>Eukaryota</taxon>
        <taxon>Viridiplantae</taxon>
        <taxon>Streptophyta</taxon>
        <taxon>Embryophyta</taxon>
        <taxon>Tracheophyta</taxon>
        <taxon>Spermatophyta</taxon>
        <taxon>Magnoliopsida</taxon>
        <taxon>Magnoliidae</taxon>
        <taxon>Laurales</taxon>
        <taxon>Lauraceae</taxon>
        <taxon>Cinnamomum</taxon>
    </lineage>
</organism>
<proteinExistence type="predicted"/>
<dbReference type="Proteomes" id="UP000283530">
    <property type="component" value="Unassembled WGS sequence"/>
</dbReference>
<comment type="caution">
    <text evidence="1">The sequence shown here is derived from an EMBL/GenBank/DDBJ whole genome shotgun (WGS) entry which is preliminary data.</text>
</comment>